<accession>A0AAE0D487</accession>
<evidence type="ECO:0000313" key="2">
    <source>
        <dbReference type="Proteomes" id="UP001281614"/>
    </source>
</evidence>
<proteinExistence type="predicted"/>
<sequence length="110" mass="12492">MGMFRMTWPCTRHLRRLSRSDALGTIVSRRGRAFARLVAYKPPRLSKVATQPRTESVGIYLIISPTGQLLQQKRRIVIRANAAGVSLMLVQRIWRHRISRSEAANHSGAQ</sequence>
<gene>
    <name evidence="1" type="ORF">CKAH01_17793</name>
</gene>
<keyword evidence="2" id="KW-1185">Reference proteome</keyword>
<dbReference type="AlphaFoldDB" id="A0AAE0D487"/>
<evidence type="ECO:0000313" key="1">
    <source>
        <dbReference type="EMBL" id="KAK2751848.1"/>
    </source>
</evidence>
<reference evidence="1" key="1">
    <citation type="submission" date="2023-02" db="EMBL/GenBank/DDBJ databases">
        <title>Colletotrichum kahawae CIFC_Que2 genome sequencing and assembly.</title>
        <authorList>
            <person name="Baroncelli R."/>
        </authorList>
    </citation>
    <scope>NUCLEOTIDE SEQUENCE</scope>
    <source>
        <strain evidence="1">CIFC_Que2</strain>
    </source>
</reference>
<dbReference type="EMBL" id="VYYT01000258">
    <property type="protein sequence ID" value="KAK2751848.1"/>
    <property type="molecule type" value="Genomic_DNA"/>
</dbReference>
<organism evidence="1 2">
    <name type="scientific">Colletotrichum kahawae</name>
    <name type="common">Coffee berry disease fungus</name>
    <dbReference type="NCBI Taxonomy" id="34407"/>
    <lineage>
        <taxon>Eukaryota</taxon>
        <taxon>Fungi</taxon>
        <taxon>Dikarya</taxon>
        <taxon>Ascomycota</taxon>
        <taxon>Pezizomycotina</taxon>
        <taxon>Sordariomycetes</taxon>
        <taxon>Hypocreomycetidae</taxon>
        <taxon>Glomerellales</taxon>
        <taxon>Glomerellaceae</taxon>
        <taxon>Colletotrichum</taxon>
        <taxon>Colletotrichum gloeosporioides species complex</taxon>
    </lineage>
</organism>
<comment type="caution">
    <text evidence="1">The sequence shown here is derived from an EMBL/GenBank/DDBJ whole genome shotgun (WGS) entry which is preliminary data.</text>
</comment>
<dbReference type="Proteomes" id="UP001281614">
    <property type="component" value="Unassembled WGS sequence"/>
</dbReference>
<name>A0AAE0D487_COLKA</name>
<protein>
    <submittedName>
        <fullName evidence="1">Uncharacterized protein</fullName>
    </submittedName>
</protein>